<feature type="region of interest" description="Disordered" evidence="1">
    <location>
        <begin position="316"/>
        <end position="335"/>
    </location>
</feature>
<evidence type="ECO:0000313" key="3">
    <source>
        <dbReference type="Proteomes" id="UP001642484"/>
    </source>
</evidence>
<reference evidence="2 3" key="1">
    <citation type="submission" date="2024-02" db="EMBL/GenBank/DDBJ databases">
        <authorList>
            <person name="Chen Y."/>
            <person name="Shah S."/>
            <person name="Dougan E. K."/>
            <person name="Thang M."/>
            <person name="Chan C."/>
        </authorList>
    </citation>
    <scope>NUCLEOTIDE SEQUENCE [LARGE SCALE GENOMIC DNA]</scope>
</reference>
<dbReference type="Proteomes" id="UP001642484">
    <property type="component" value="Unassembled WGS sequence"/>
</dbReference>
<sequence length="404" mass="41714">MSHMSKMSSALALAAVGFVFLNASIVFVAPGALAPKGAQATGFQSEAASESWDASSTSSFPVCSMALLATAAGLMAHGRTSKVARKALHGIKFPYSLQRDSHADLEYLNDVGYLPDGTPMNRAGNAINHPENIQPDPHTPGAPLPRAEFTNSVGYLPDGTPMNAAGNALNHPETMQPDMHAPGSPLPTSFYTADVGYLVDGTDLVTAGNNAVRAGAVPPAPAAASAPQQVRVRNNSQTQRACCNPLKAFGGFVEHTSISVPKVAAAFVGVSTQASAPVRKAGGFAYAIQKDAYVDLEFGNDVGYLPDGTPMNRAGNAVNHPENIQPDPHAPGSPLPRAIFVNDVGYLPDGTPMNRAGNAINHPETLGPDPHSPGSALPESAYAADIGYLVDGTPLDAAGNNAVH</sequence>
<keyword evidence="3" id="KW-1185">Reference proteome</keyword>
<dbReference type="EMBL" id="CAXAMN010028752">
    <property type="protein sequence ID" value="CAK9117601.1"/>
    <property type="molecule type" value="Genomic_DNA"/>
</dbReference>
<protein>
    <submittedName>
        <fullName evidence="2">Uncharacterized protein</fullName>
    </submittedName>
</protein>
<evidence type="ECO:0000256" key="1">
    <source>
        <dbReference type="SAM" id="MobiDB-lite"/>
    </source>
</evidence>
<name>A0ABP0SZI7_9DINO</name>
<feature type="region of interest" description="Disordered" evidence="1">
    <location>
        <begin position="352"/>
        <end position="378"/>
    </location>
</feature>
<proteinExistence type="predicted"/>
<comment type="caution">
    <text evidence="2">The sequence shown here is derived from an EMBL/GenBank/DDBJ whole genome shotgun (WGS) entry which is preliminary data.</text>
</comment>
<organism evidence="2 3">
    <name type="scientific">Durusdinium trenchii</name>
    <dbReference type="NCBI Taxonomy" id="1381693"/>
    <lineage>
        <taxon>Eukaryota</taxon>
        <taxon>Sar</taxon>
        <taxon>Alveolata</taxon>
        <taxon>Dinophyceae</taxon>
        <taxon>Suessiales</taxon>
        <taxon>Symbiodiniaceae</taxon>
        <taxon>Durusdinium</taxon>
    </lineage>
</organism>
<gene>
    <name evidence="2" type="ORF">CCMP2556_LOCUS54891</name>
</gene>
<accession>A0ABP0SZI7</accession>
<feature type="region of interest" description="Disordered" evidence="1">
    <location>
        <begin position="124"/>
        <end position="186"/>
    </location>
</feature>
<evidence type="ECO:0000313" key="2">
    <source>
        <dbReference type="EMBL" id="CAK9117601.1"/>
    </source>
</evidence>